<evidence type="ECO:0000313" key="4">
    <source>
        <dbReference type="Proteomes" id="UP000683417"/>
    </source>
</evidence>
<dbReference type="PANTHER" id="PTHR47284">
    <property type="entry name" value="FATTY-ACID-BINDING PROTEIN 2"/>
    <property type="match status" value="1"/>
</dbReference>
<protein>
    <submittedName>
        <fullName evidence="3">BgTH12-07883</fullName>
    </submittedName>
</protein>
<dbReference type="InterPro" id="IPR016087">
    <property type="entry name" value="Chalcone_isomerase"/>
</dbReference>
<dbReference type="AlphaFoldDB" id="A0A9W4CW86"/>
<keyword evidence="1" id="KW-0472">Membrane</keyword>
<comment type="caution">
    <text evidence="3">The sequence shown here is derived from an EMBL/GenBank/DDBJ whole genome shotgun (WGS) entry which is preliminary data.</text>
</comment>
<feature type="domain" description="Chalcone isomerase" evidence="2">
    <location>
        <begin position="210"/>
        <end position="406"/>
    </location>
</feature>
<name>A0A9W4CW86_BLUGR</name>
<dbReference type="Proteomes" id="UP000683417">
    <property type="component" value="Unassembled WGS sequence"/>
</dbReference>
<sequence length="421" mass="47183">MRNKINFPINLRVSLSLSIGNYLSIYKTKIRIAAIMKRPASQFCILRSINSQARLYFYHKLFHRNISQCNQAKFPASNMRDSEVKKTTAPRLDSITLHRLQTAHQSYCKRRMIYSGIGVIAGMIGIFLTAMQAPPLPAASEASGSYNTNQLETTNSSDDLFNEKSCTKIIIKPPGESVELTPTGNSTVPVFPNIITLESKSTTSSKPSFTEYQLLGLGIRTVSFLRIQVYIVGIYIARDDTIALQNTLLKYIDTKNMIFSGSAKEELRRLLKNPETSELIWNSILQNDTCRTLVRIVPTRNTDFGHLRDAWVRVLTARAKSIGWQDDGFGQSLGEFKKILAHGGVPKGKELLLSRELRGKLDVWYSDGKSREKLGELRDERISRAIWLGYLAGKTVACDSARESVIAGLLELAENNVNKTV</sequence>
<organism evidence="3 4">
    <name type="scientific">Blumeria graminis f. sp. triticale</name>
    <dbReference type="NCBI Taxonomy" id="1689686"/>
    <lineage>
        <taxon>Eukaryota</taxon>
        <taxon>Fungi</taxon>
        <taxon>Dikarya</taxon>
        <taxon>Ascomycota</taxon>
        <taxon>Pezizomycotina</taxon>
        <taxon>Leotiomycetes</taxon>
        <taxon>Erysiphales</taxon>
        <taxon>Erysiphaceae</taxon>
        <taxon>Blumeria</taxon>
    </lineage>
</organism>
<reference evidence="3" key="1">
    <citation type="submission" date="2020-10" db="EMBL/GenBank/DDBJ databases">
        <authorList>
            <person name="Muller C M."/>
        </authorList>
    </citation>
    <scope>NUCLEOTIDE SEQUENCE</scope>
    <source>
        <strain evidence="3">THUN-12</strain>
    </source>
</reference>
<dbReference type="EMBL" id="CAJHIT010000002">
    <property type="protein sequence ID" value="CAD6499651.1"/>
    <property type="molecule type" value="Genomic_DNA"/>
</dbReference>
<proteinExistence type="predicted"/>
<dbReference type="PANTHER" id="PTHR47284:SF3">
    <property type="entry name" value="FATTY-ACID-BINDING PROTEIN 2"/>
    <property type="match status" value="1"/>
</dbReference>
<evidence type="ECO:0000259" key="2">
    <source>
        <dbReference type="Pfam" id="PF16035"/>
    </source>
</evidence>
<dbReference type="Pfam" id="PF16035">
    <property type="entry name" value="Chalcone_2"/>
    <property type="match status" value="1"/>
</dbReference>
<evidence type="ECO:0000313" key="3">
    <source>
        <dbReference type="EMBL" id="CAD6499651.1"/>
    </source>
</evidence>
<feature type="transmembrane region" description="Helical" evidence="1">
    <location>
        <begin position="112"/>
        <end position="131"/>
    </location>
</feature>
<evidence type="ECO:0000256" key="1">
    <source>
        <dbReference type="SAM" id="Phobius"/>
    </source>
</evidence>
<keyword evidence="1" id="KW-1133">Transmembrane helix</keyword>
<keyword evidence="1" id="KW-0812">Transmembrane</keyword>
<accession>A0A9W4CW86</accession>
<gene>
    <name evidence="3" type="ORF">BGTH12_LOCUS1009</name>
</gene>